<organism evidence="2 3">
    <name type="scientific">Hebeloma cylindrosporum</name>
    <dbReference type="NCBI Taxonomy" id="76867"/>
    <lineage>
        <taxon>Eukaryota</taxon>
        <taxon>Fungi</taxon>
        <taxon>Dikarya</taxon>
        <taxon>Basidiomycota</taxon>
        <taxon>Agaricomycotina</taxon>
        <taxon>Agaricomycetes</taxon>
        <taxon>Agaricomycetidae</taxon>
        <taxon>Agaricales</taxon>
        <taxon>Agaricineae</taxon>
        <taxon>Hymenogastraceae</taxon>
        <taxon>Hebeloma</taxon>
    </lineage>
</organism>
<keyword evidence="1" id="KW-0812">Transmembrane</keyword>
<keyword evidence="3" id="KW-1185">Reference proteome</keyword>
<keyword evidence="1" id="KW-0472">Membrane</keyword>
<dbReference type="HOGENOM" id="CLU_071343_0_0_1"/>
<accession>A0A0C3CLX4</accession>
<feature type="transmembrane region" description="Helical" evidence="1">
    <location>
        <begin position="117"/>
        <end position="150"/>
    </location>
</feature>
<reference evidence="3" key="2">
    <citation type="submission" date="2015-01" db="EMBL/GenBank/DDBJ databases">
        <title>Evolutionary Origins and Diversification of the Mycorrhizal Mutualists.</title>
        <authorList>
            <consortium name="DOE Joint Genome Institute"/>
            <consortium name="Mycorrhizal Genomics Consortium"/>
            <person name="Kohler A."/>
            <person name="Kuo A."/>
            <person name="Nagy L.G."/>
            <person name="Floudas D."/>
            <person name="Copeland A."/>
            <person name="Barry K.W."/>
            <person name="Cichocki N."/>
            <person name="Veneault-Fourrey C."/>
            <person name="LaButti K."/>
            <person name="Lindquist E.A."/>
            <person name="Lipzen A."/>
            <person name="Lundell T."/>
            <person name="Morin E."/>
            <person name="Murat C."/>
            <person name="Riley R."/>
            <person name="Ohm R."/>
            <person name="Sun H."/>
            <person name="Tunlid A."/>
            <person name="Henrissat B."/>
            <person name="Grigoriev I.V."/>
            <person name="Hibbett D.S."/>
            <person name="Martin F."/>
        </authorList>
    </citation>
    <scope>NUCLEOTIDE SEQUENCE [LARGE SCALE GENOMIC DNA]</scope>
    <source>
        <strain evidence="3">h7</strain>
    </source>
</reference>
<dbReference type="AlphaFoldDB" id="A0A0C3CLX4"/>
<dbReference type="EMBL" id="KN831773">
    <property type="protein sequence ID" value="KIM44776.1"/>
    <property type="molecule type" value="Genomic_DNA"/>
</dbReference>
<gene>
    <name evidence="2" type="ORF">M413DRAFT_442738</name>
</gene>
<evidence type="ECO:0000256" key="1">
    <source>
        <dbReference type="SAM" id="Phobius"/>
    </source>
</evidence>
<proteinExistence type="predicted"/>
<reference evidence="2 3" key="1">
    <citation type="submission" date="2014-04" db="EMBL/GenBank/DDBJ databases">
        <authorList>
            <consortium name="DOE Joint Genome Institute"/>
            <person name="Kuo A."/>
            <person name="Gay G."/>
            <person name="Dore J."/>
            <person name="Kohler A."/>
            <person name="Nagy L.G."/>
            <person name="Floudas D."/>
            <person name="Copeland A."/>
            <person name="Barry K.W."/>
            <person name="Cichocki N."/>
            <person name="Veneault-Fourrey C."/>
            <person name="LaButti K."/>
            <person name="Lindquist E.A."/>
            <person name="Lipzen A."/>
            <person name="Lundell T."/>
            <person name="Morin E."/>
            <person name="Murat C."/>
            <person name="Sun H."/>
            <person name="Tunlid A."/>
            <person name="Henrissat B."/>
            <person name="Grigoriev I.V."/>
            <person name="Hibbett D.S."/>
            <person name="Martin F."/>
            <person name="Nordberg H.P."/>
            <person name="Cantor M.N."/>
            <person name="Hua S.X."/>
        </authorList>
    </citation>
    <scope>NUCLEOTIDE SEQUENCE [LARGE SCALE GENOMIC DNA]</scope>
    <source>
        <strain evidence="3">h7</strain>
    </source>
</reference>
<evidence type="ECO:0000313" key="3">
    <source>
        <dbReference type="Proteomes" id="UP000053424"/>
    </source>
</evidence>
<dbReference type="STRING" id="686832.A0A0C3CLX4"/>
<keyword evidence="1" id="KW-1133">Transmembrane helix</keyword>
<protein>
    <submittedName>
        <fullName evidence="2">Uncharacterized protein</fullName>
    </submittedName>
</protein>
<dbReference type="Proteomes" id="UP000053424">
    <property type="component" value="Unassembled WGS sequence"/>
</dbReference>
<dbReference type="OrthoDB" id="2131401at2759"/>
<evidence type="ECO:0000313" key="2">
    <source>
        <dbReference type="EMBL" id="KIM44776.1"/>
    </source>
</evidence>
<feature type="non-terminal residue" evidence="2">
    <location>
        <position position="155"/>
    </location>
</feature>
<feature type="transmembrane region" description="Helical" evidence="1">
    <location>
        <begin position="46"/>
        <end position="66"/>
    </location>
</feature>
<sequence length="155" mass="17433">MSRNETPPWPSLYNPGLEILHIEHHPPTQPGGAYLYRADDIFRFTLYWNLVFYTPIFFVCGSYAFWNYAFPPSRRLPGNPNNRESFPLSTIQSHPLNASPLVQPPQPHKPNERRSRIAFALIVLLTFLTLSVAGAVIGSAIMGFIAAGLYKAGNF</sequence>
<name>A0A0C3CLX4_HEBCY</name>